<organism evidence="1 2">
    <name type="scientific">Bremia lactucae</name>
    <name type="common">Lettuce downy mildew</name>
    <dbReference type="NCBI Taxonomy" id="4779"/>
    <lineage>
        <taxon>Eukaryota</taxon>
        <taxon>Sar</taxon>
        <taxon>Stramenopiles</taxon>
        <taxon>Oomycota</taxon>
        <taxon>Peronosporomycetes</taxon>
        <taxon>Peronosporales</taxon>
        <taxon>Peronosporaceae</taxon>
        <taxon>Bremia</taxon>
    </lineage>
</organism>
<evidence type="ECO:0000313" key="1">
    <source>
        <dbReference type="EMBL" id="TDH71092.1"/>
    </source>
</evidence>
<dbReference type="AlphaFoldDB" id="A0A976FQG6"/>
<dbReference type="GeneID" id="94349478"/>
<accession>A0A976FQG6</accession>
<name>A0A976FQG6_BRELC</name>
<dbReference type="RefSeq" id="XP_067820591.1">
    <property type="nucleotide sequence ID" value="XM_067963807.1"/>
</dbReference>
<dbReference type="EMBL" id="SHOA02000004">
    <property type="protein sequence ID" value="TDH71092.1"/>
    <property type="molecule type" value="Genomic_DNA"/>
</dbReference>
<dbReference type="Proteomes" id="UP000294530">
    <property type="component" value="Unassembled WGS sequence"/>
</dbReference>
<dbReference type="KEGG" id="blac:94349478"/>
<sequence length="62" mass="7241">MLTSPDQLTEAEECEDECFLPNGRECMLKQMNERRVVVRRSDNLQLYDVPSVMTITFSLCVR</sequence>
<reference evidence="1 2" key="1">
    <citation type="journal article" date="2021" name="Genome Biol.">
        <title>AFLAP: assembly-free linkage analysis pipeline using k-mers from genome sequencing data.</title>
        <authorList>
            <person name="Fletcher K."/>
            <person name="Zhang L."/>
            <person name="Gil J."/>
            <person name="Han R."/>
            <person name="Cavanaugh K."/>
            <person name="Michelmore R."/>
        </authorList>
    </citation>
    <scope>NUCLEOTIDE SEQUENCE [LARGE SCALE GENOMIC DNA]</scope>
    <source>
        <strain evidence="1 2">SF5</strain>
    </source>
</reference>
<protein>
    <submittedName>
        <fullName evidence="1">Uncharacterized protein</fullName>
    </submittedName>
</protein>
<comment type="caution">
    <text evidence="1">The sequence shown here is derived from an EMBL/GenBank/DDBJ whole genome shotgun (WGS) entry which is preliminary data.</text>
</comment>
<gene>
    <name evidence="1" type="ORF">CCR75_005731</name>
</gene>
<evidence type="ECO:0000313" key="2">
    <source>
        <dbReference type="Proteomes" id="UP000294530"/>
    </source>
</evidence>
<proteinExistence type="predicted"/>
<keyword evidence="2" id="KW-1185">Reference proteome</keyword>